<accession>A0AAV7RMV1</accession>
<sequence length="88" mass="8764">MRRNQILAPAPRQAPGAADEAPSGDASLEEGKDRDCAVGAPTALTTAAAATQRTRPDRGRKDRGCAGGAPAALTAAAAATPWTPVEAA</sequence>
<protein>
    <submittedName>
        <fullName evidence="2">Uncharacterized protein</fullName>
    </submittedName>
</protein>
<proteinExistence type="predicted"/>
<gene>
    <name evidence="2" type="ORF">NDU88_006368</name>
</gene>
<dbReference type="Proteomes" id="UP001066276">
    <property type="component" value="Chromosome 5"/>
</dbReference>
<comment type="caution">
    <text evidence="2">The sequence shown here is derived from an EMBL/GenBank/DDBJ whole genome shotgun (WGS) entry which is preliminary data.</text>
</comment>
<feature type="compositionally biased region" description="Low complexity" evidence="1">
    <location>
        <begin position="37"/>
        <end position="53"/>
    </location>
</feature>
<feature type="compositionally biased region" description="Basic and acidic residues" evidence="1">
    <location>
        <begin position="54"/>
        <end position="64"/>
    </location>
</feature>
<keyword evidence="3" id="KW-1185">Reference proteome</keyword>
<dbReference type="EMBL" id="JANPWB010000009">
    <property type="protein sequence ID" value="KAJ1153609.1"/>
    <property type="molecule type" value="Genomic_DNA"/>
</dbReference>
<dbReference type="AlphaFoldDB" id="A0AAV7RMV1"/>
<evidence type="ECO:0000256" key="1">
    <source>
        <dbReference type="SAM" id="MobiDB-lite"/>
    </source>
</evidence>
<name>A0AAV7RMV1_PLEWA</name>
<organism evidence="2 3">
    <name type="scientific">Pleurodeles waltl</name>
    <name type="common">Iberian ribbed newt</name>
    <dbReference type="NCBI Taxonomy" id="8319"/>
    <lineage>
        <taxon>Eukaryota</taxon>
        <taxon>Metazoa</taxon>
        <taxon>Chordata</taxon>
        <taxon>Craniata</taxon>
        <taxon>Vertebrata</taxon>
        <taxon>Euteleostomi</taxon>
        <taxon>Amphibia</taxon>
        <taxon>Batrachia</taxon>
        <taxon>Caudata</taxon>
        <taxon>Salamandroidea</taxon>
        <taxon>Salamandridae</taxon>
        <taxon>Pleurodelinae</taxon>
        <taxon>Pleurodeles</taxon>
    </lineage>
</organism>
<evidence type="ECO:0000313" key="3">
    <source>
        <dbReference type="Proteomes" id="UP001066276"/>
    </source>
</evidence>
<feature type="region of interest" description="Disordered" evidence="1">
    <location>
        <begin position="1"/>
        <end position="68"/>
    </location>
</feature>
<evidence type="ECO:0000313" key="2">
    <source>
        <dbReference type="EMBL" id="KAJ1153609.1"/>
    </source>
</evidence>
<reference evidence="2" key="1">
    <citation type="journal article" date="2022" name="bioRxiv">
        <title>Sequencing and chromosome-scale assembly of the giantPleurodeles waltlgenome.</title>
        <authorList>
            <person name="Brown T."/>
            <person name="Elewa A."/>
            <person name="Iarovenko S."/>
            <person name="Subramanian E."/>
            <person name="Araus A.J."/>
            <person name="Petzold A."/>
            <person name="Susuki M."/>
            <person name="Suzuki K.-i.T."/>
            <person name="Hayashi T."/>
            <person name="Toyoda A."/>
            <person name="Oliveira C."/>
            <person name="Osipova E."/>
            <person name="Leigh N.D."/>
            <person name="Simon A."/>
            <person name="Yun M.H."/>
        </authorList>
    </citation>
    <scope>NUCLEOTIDE SEQUENCE</scope>
    <source>
        <strain evidence="2">20211129_DDA</strain>
        <tissue evidence="2">Liver</tissue>
    </source>
</reference>